<dbReference type="AlphaFoldDB" id="A0A174C712"/>
<sequence length="421" mass="47774">MRRKYTDSLIYWKKNPGRKPLILQGLRQTGKTWLLMDFGNKQYEHTLYINLETDRSAADYLSVPHDPQEVLLFLETCAGKPLRPASSLLILDNIQCIPQISTLLTSIALDFPQYHIASIYKGVVNSDSFSVHDFDILTLYPLDFEEFLWANAEFSLTREIRNHFSDFSPMGKKLHEKALSQFRLYLIIGGMPAAIMEYKKEKKLLLVPDTQQKLLNLFLSDITALAPKGTARHCRNAWLSIPAQLGRTSRKFQYTRIAKGATAKVYHEPLQWLISAGLTIPCQTAVCSKPSETSLHLYPVDTGLCSCILKIPAFQLLSGEETTAGTACIETFLAQHFIRNGYALSYWSSGNQAEVPFLLSKNSHFIAIDYRSTPHQKCRNLMQLNKSSLSPAPTQMYLISAEDFRQKEAYQIVPLYAVFCI</sequence>
<dbReference type="PANTHER" id="PTHR33295:SF7">
    <property type="entry name" value="ATPASE"/>
    <property type="match status" value="1"/>
</dbReference>
<evidence type="ECO:0008006" key="5">
    <source>
        <dbReference type="Google" id="ProtNLM"/>
    </source>
</evidence>
<gene>
    <name evidence="3" type="ORF">ERS852395_02048</name>
</gene>
<feature type="domain" description="DUF4143" evidence="2">
    <location>
        <begin position="220"/>
        <end position="369"/>
    </location>
</feature>
<protein>
    <recommendedName>
        <fullName evidence="5">DUF4143 domain-containing protein</fullName>
    </recommendedName>
</protein>
<dbReference type="SUPFAM" id="SSF52540">
    <property type="entry name" value="P-loop containing nucleoside triphosphate hydrolases"/>
    <property type="match status" value="1"/>
</dbReference>
<dbReference type="InterPro" id="IPR025420">
    <property type="entry name" value="DUF4143"/>
</dbReference>
<feature type="domain" description="AAA" evidence="1">
    <location>
        <begin position="18"/>
        <end position="148"/>
    </location>
</feature>
<dbReference type="EMBL" id="CYZA01000010">
    <property type="protein sequence ID" value="CUO08743.1"/>
    <property type="molecule type" value="Genomic_DNA"/>
</dbReference>
<evidence type="ECO:0000313" key="3">
    <source>
        <dbReference type="EMBL" id="CUO08743.1"/>
    </source>
</evidence>
<dbReference type="Pfam" id="PF13635">
    <property type="entry name" value="DUF4143"/>
    <property type="match status" value="1"/>
</dbReference>
<evidence type="ECO:0000259" key="1">
    <source>
        <dbReference type="Pfam" id="PF13173"/>
    </source>
</evidence>
<dbReference type="PANTHER" id="PTHR33295">
    <property type="entry name" value="ATPASE"/>
    <property type="match status" value="1"/>
</dbReference>
<evidence type="ECO:0000259" key="2">
    <source>
        <dbReference type="Pfam" id="PF13635"/>
    </source>
</evidence>
<dbReference type="InterPro" id="IPR027417">
    <property type="entry name" value="P-loop_NTPase"/>
</dbReference>
<dbReference type="Proteomes" id="UP000095447">
    <property type="component" value="Unassembled WGS sequence"/>
</dbReference>
<dbReference type="InterPro" id="IPR041682">
    <property type="entry name" value="AAA_14"/>
</dbReference>
<dbReference type="RefSeq" id="WP_055053555.1">
    <property type="nucleotide sequence ID" value="NZ_CYZA01000010.1"/>
</dbReference>
<name>A0A174C712_9FIRM</name>
<organism evidence="3 4">
    <name type="scientific">Blautia obeum</name>
    <dbReference type="NCBI Taxonomy" id="40520"/>
    <lineage>
        <taxon>Bacteria</taxon>
        <taxon>Bacillati</taxon>
        <taxon>Bacillota</taxon>
        <taxon>Clostridia</taxon>
        <taxon>Lachnospirales</taxon>
        <taxon>Lachnospiraceae</taxon>
        <taxon>Blautia</taxon>
    </lineage>
</organism>
<evidence type="ECO:0000313" key="4">
    <source>
        <dbReference type="Proteomes" id="UP000095447"/>
    </source>
</evidence>
<reference evidence="3 4" key="1">
    <citation type="submission" date="2015-09" db="EMBL/GenBank/DDBJ databases">
        <authorList>
            <consortium name="Pathogen Informatics"/>
        </authorList>
    </citation>
    <scope>NUCLEOTIDE SEQUENCE [LARGE SCALE GENOMIC DNA]</scope>
    <source>
        <strain evidence="3 4">2789STDY5608838</strain>
    </source>
</reference>
<proteinExistence type="predicted"/>
<accession>A0A174C712</accession>
<dbReference type="Pfam" id="PF13173">
    <property type="entry name" value="AAA_14"/>
    <property type="match status" value="1"/>
</dbReference>